<dbReference type="Proteomes" id="UP000537989">
    <property type="component" value="Unassembled WGS sequence"/>
</dbReference>
<evidence type="ECO:0000256" key="1">
    <source>
        <dbReference type="SAM" id="MobiDB-lite"/>
    </source>
</evidence>
<feature type="signal peptide" evidence="2">
    <location>
        <begin position="1"/>
        <end position="16"/>
    </location>
</feature>
<accession>A0AAN6BZK6</accession>
<proteinExistence type="predicted"/>
<evidence type="ECO:0000313" key="3">
    <source>
        <dbReference type="EMBL" id="KAF5236567.1"/>
    </source>
</evidence>
<feature type="region of interest" description="Disordered" evidence="1">
    <location>
        <begin position="133"/>
        <end position="153"/>
    </location>
</feature>
<keyword evidence="4" id="KW-1185">Reference proteome</keyword>
<protein>
    <submittedName>
        <fullName evidence="3">Uncharacterized protein</fullName>
    </submittedName>
</protein>
<gene>
    <name evidence="3" type="ORF">FAUST_6481</name>
</gene>
<keyword evidence="2" id="KW-0732">Signal</keyword>
<dbReference type="AlphaFoldDB" id="A0AAN6BZK6"/>
<comment type="caution">
    <text evidence="3">The sequence shown here is derived from an EMBL/GenBank/DDBJ whole genome shotgun (WGS) entry which is preliminary data.</text>
</comment>
<evidence type="ECO:0000313" key="4">
    <source>
        <dbReference type="Proteomes" id="UP000537989"/>
    </source>
</evidence>
<feature type="chain" id="PRO_5042903027" evidence="2">
    <location>
        <begin position="17"/>
        <end position="481"/>
    </location>
</feature>
<sequence length="481" mass="52500">MNKFLLDLALVSTVSAAWIPIGHGPTESSKDAVVSTAIPTIADADLDPEFGQPMRTTRTYQSAVIPTIADPDLDPEFGQPMRSTQTAVVPTINVPDLDPEFGQPMRTTRTYQSPVLPTIADPDLDPEFNQPMRTTRTSPVLPTDIVSDFDPEFGQPMRTTRTYLPPVIHTSLASDFDPEFGQPMRTTRTVVHTSLASDFDPEFGQPMRTTRTYLPPVIHTSLASDFDPEFGQPMRTTKTYESAIVPTIHVPEDTVILRPIQSTKTFEVPVETLTSIIYVPGPCNTGSCHPSFTTKTVLVPTGAPAPTSSSGCSPACPSLCPPAHLPRPIPSHPHRPVPVPTGNNHPEYHNTTYPEPRPIEGKFWTIKDLTRHCAKDGKSCDYKFAIEADGKTEHCNINRKPGSDAALESWTNVPCNKKSHKTVSWGYVTEPAPAFAVVTVVEGKVLAWFGVADINGQKVTSSNPFGSGHYGNLGPDQVYTY</sequence>
<evidence type="ECO:0000256" key="2">
    <source>
        <dbReference type="SAM" id="SignalP"/>
    </source>
</evidence>
<organism evidence="3 4">
    <name type="scientific">Fusarium austroamericanum</name>
    <dbReference type="NCBI Taxonomy" id="282268"/>
    <lineage>
        <taxon>Eukaryota</taxon>
        <taxon>Fungi</taxon>
        <taxon>Dikarya</taxon>
        <taxon>Ascomycota</taxon>
        <taxon>Pezizomycotina</taxon>
        <taxon>Sordariomycetes</taxon>
        <taxon>Hypocreomycetidae</taxon>
        <taxon>Hypocreales</taxon>
        <taxon>Nectriaceae</taxon>
        <taxon>Fusarium</taxon>
    </lineage>
</organism>
<dbReference type="EMBL" id="JAAMOD010000177">
    <property type="protein sequence ID" value="KAF5236567.1"/>
    <property type="molecule type" value="Genomic_DNA"/>
</dbReference>
<name>A0AAN6BZK6_FUSAU</name>
<reference evidence="3 4" key="1">
    <citation type="submission" date="2020-02" db="EMBL/GenBank/DDBJ databases">
        <title>Identification and distribution of gene clusters putatively required for synthesis of sphingolipid metabolism inhibitors in phylogenetically diverse species of the filamentous fungus Fusarium.</title>
        <authorList>
            <person name="Kim H.-S."/>
            <person name="Busman M."/>
            <person name="Brown D.W."/>
            <person name="Divon H."/>
            <person name="Uhlig S."/>
            <person name="Proctor R.H."/>
        </authorList>
    </citation>
    <scope>NUCLEOTIDE SEQUENCE [LARGE SCALE GENOMIC DNA]</scope>
    <source>
        <strain evidence="3 4">NRRL 2903</strain>
    </source>
</reference>